<dbReference type="Proteomes" id="UP000006727">
    <property type="component" value="Chromosome 25"/>
</dbReference>
<proteinExistence type="predicted"/>
<organism evidence="2">
    <name type="scientific">Physcomitrium patens</name>
    <name type="common">Spreading-leaved earth moss</name>
    <name type="synonym">Physcomitrella patens</name>
    <dbReference type="NCBI Taxonomy" id="3218"/>
    <lineage>
        <taxon>Eukaryota</taxon>
        <taxon>Viridiplantae</taxon>
        <taxon>Streptophyta</taxon>
        <taxon>Embryophyta</taxon>
        <taxon>Bryophyta</taxon>
        <taxon>Bryophytina</taxon>
        <taxon>Bryopsida</taxon>
        <taxon>Funariidae</taxon>
        <taxon>Funariales</taxon>
        <taxon>Funariaceae</taxon>
        <taxon>Physcomitrium</taxon>
    </lineage>
</organism>
<dbReference type="Gramene" id="Pp3c25_1937V3.1">
    <property type="protein sequence ID" value="PAC:32979607.CDS.1"/>
    <property type="gene ID" value="Pp3c25_1937"/>
</dbReference>
<evidence type="ECO:0000256" key="1">
    <source>
        <dbReference type="SAM" id="MobiDB-lite"/>
    </source>
</evidence>
<reference evidence="2 4" key="2">
    <citation type="journal article" date="2018" name="Plant J.">
        <title>The Physcomitrella patens chromosome-scale assembly reveals moss genome structure and evolution.</title>
        <authorList>
            <person name="Lang D."/>
            <person name="Ullrich K.K."/>
            <person name="Murat F."/>
            <person name="Fuchs J."/>
            <person name="Jenkins J."/>
            <person name="Haas F.B."/>
            <person name="Piednoel M."/>
            <person name="Gundlach H."/>
            <person name="Van Bel M."/>
            <person name="Meyberg R."/>
            <person name="Vives C."/>
            <person name="Morata J."/>
            <person name="Symeonidi A."/>
            <person name="Hiss M."/>
            <person name="Muchero W."/>
            <person name="Kamisugi Y."/>
            <person name="Saleh O."/>
            <person name="Blanc G."/>
            <person name="Decker E.L."/>
            <person name="van Gessel N."/>
            <person name="Grimwood J."/>
            <person name="Hayes R.D."/>
            <person name="Graham S.W."/>
            <person name="Gunter L.E."/>
            <person name="McDaniel S.F."/>
            <person name="Hoernstein S.N.W."/>
            <person name="Larsson A."/>
            <person name="Li F.W."/>
            <person name="Perroud P.F."/>
            <person name="Phillips J."/>
            <person name="Ranjan P."/>
            <person name="Rokshar D.S."/>
            <person name="Rothfels C.J."/>
            <person name="Schneider L."/>
            <person name="Shu S."/>
            <person name="Stevenson D.W."/>
            <person name="Thummler F."/>
            <person name="Tillich M."/>
            <person name="Villarreal Aguilar J.C."/>
            <person name="Widiez T."/>
            <person name="Wong G.K."/>
            <person name="Wymore A."/>
            <person name="Zhang Y."/>
            <person name="Zimmer A.D."/>
            <person name="Quatrano R.S."/>
            <person name="Mayer K.F.X."/>
            <person name="Goodstein D."/>
            <person name="Casacuberta J.M."/>
            <person name="Vandepoele K."/>
            <person name="Reski R."/>
            <person name="Cuming A.C."/>
            <person name="Tuskan G.A."/>
            <person name="Maumus F."/>
            <person name="Salse J."/>
            <person name="Schmutz J."/>
            <person name="Rensing S.A."/>
        </authorList>
    </citation>
    <scope>NUCLEOTIDE SEQUENCE [LARGE SCALE GENOMIC DNA]</scope>
    <source>
        <strain evidence="3 4">cv. Gransden 2004</strain>
    </source>
</reference>
<evidence type="ECO:0000313" key="3">
    <source>
        <dbReference type="EnsemblPlants" id="PAC:32979607.CDS.1"/>
    </source>
</evidence>
<keyword evidence="4" id="KW-1185">Reference proteome</keyword>
<reference evidence="2 4" key="1">
    <citation type="journal article" date="2008" name="Science">
        <title>The Physcomitrella genome reveals evolutionary insights into the conquest of land by plants.</title>
        <authorList>
            <person name="Rensing S."/>
            <person name="Lang D."/>
            <person name="Zimmer A."/>
            <person name="Terry A."/>
            <person name="Salamov A."/>
            <person name="Shapiro H."/>
            <person name="Nishiyama T."/>
            <person name="Perroud P.-F."/>
            <person name="Lindquist E."/>
            <person name="Kamisugi Y."/>
            <person name="Tanahashi T."/>
            <person name="Sakakibara K."/>
            <person name="Fujita T."/>
            <person name="Oishi K."/>
            <person name="Shin-I T."/>
            <person name="Kuroki Y."/>
            <person name="Toyoda A."/>
            <person name="Suzuki Y."/>
            <person name="Hashimoto A."/>
            <person name="Yamaguchi K."/>
            <person name="Sugano A."/>
            <person name="Kohara Y."/>
            <person name="Fujiyama A."/>
            <person name="Anterola A."/>
            <person name="Aoki S."/>
            <person name="Ashton N."/>
            <person name="Barbazuk W.B."/>
            <person name="Barker E."/>
            <person name="Bennetzen J."/>
            <person name="Bezanilla M."/>
            <person name="Blankenship R."/>
            <person name="Cho S.H."/>
            <person name="Dutcher S."/>
            <person name="Estelle M."/>
            <person name="Fawcett J.A."/>
            <person name="Gundlach H."/>
            <person name="Hanada K."/>
            <person name="Heyl A."/>
            <person name="Hicks K.A."/>
            <person name="Hugh J."/>
            <person name="Lohr M."/>
            <person name="Mayer K."/>
            <person name="Melkozernov A."/>
            <person name="Murata T."/>
            <person name="Nelson D."/>
            <person name="Pils B."/>
            <person name="Prigge M."/>
            <person name="Reiss B."/>
            <person name="Renner T."/>
            <person name="Rombauts S."/>
            <person name="Rushton P."/>
            <person name="Sanderfoot A."/>
            <person name="Schween G."/>
            <person name="Shiu S.-H."/>
            <person name="Stueber K."/>
            <person name="Theodoulou F.L."/>
            <person name="Tu H."/>
            <person name="Van de Peer Y."/>
            <person name="Verrier P.J."/>
            <person name="Waters E."/>
            <person name="Wood A."/>
            <person name="Yang L."/>
            <person name="Cove D."/>
            <person name="Cuming A."/>
            <person name="Hasebe M."/>
            <person name="Lucas S."/>
            <person name="Mishler D.B."/>
            <person name="Reski R."/>
            <person name="Grigoriev I."/>
            <person name="Quatrano R.S."/>
            <person name="Boore J.L."/>
        </authorList>
    </citation>
    <scope>NUCLEOTIDE SEQUENCE [LARGE SCALE GENOMIC DNA]</scope>
    <source>
        <strain evidence="3 4">cv. Gransden 2004</strain>
    </source>
</reference>
<name>A0A2K1IDG1_PHYPA</name>
<feature type="region of interest" description="Disordered" evidence="1">
    <location>
        <begin position="32"/>
        <end position="78"/>
    </location>
</feature>
<protein>
    <submittedName>
        <fullName evidence="2 3">Uncharacterized protein</fullName>
    </submittedName>
</protein>
<evidence type="ECO:0000313" key="4">
    <source>
        <dbReference type="Proteomes" id="UP000006727"/>
    </source>
</evidence>
<evidence type="ECO:0000313" key="2">
    <source>
        <dbReference type="EMBL" id="PNR27318.1"/>
    </source>
</evidence>
<sequence>MEGYSLLAVELPPIRKWRIPLADSLAIMFPSATLRSSRQAPPGQARRLRRRRPENGLLRFAQPRSSHSPHGPSFSEFPRTCRWRSSRCGTSSAQVAFSNPTTEESMFFEI</sequence>
<dbReference type="EMBL" id="ABEU02000025">
    <property type="protein sequence ID" value="PNR27318.1"/>
    <property type="molecule type" value="Genomic_DNA"/>
</dbReference>
<gene>
    <name evidence="2" type="ORF">PHYPA_029470</name>
</gene>
<reference evidence="3" key="3">
    <citation type="submission" date="2020-12" db="UniProtKB">
        <authorList>
            <consortium name="EnsemblPlants"/>
        </authorList>
    </citation>
    <scope>IDENTIFICATION</scope>
</reference>
<dbReference type="InParanoid" id="A0A2K1IDG1"/>
<accession>A0A2K1IDG1</accession>
<dbReference type="AlphaFoldDB" id="A0A2K1IDG1"/>
<dbReference type="EnsemblPlants" id="Pp3c25_1937V3.1">
    <property type="protein sequence ID" value="PAC:32979607.CDS.1"/>
    <property type="gene ID" value="Pp3c25_1937"/>
</dbReference>